<dbReference type="AlphaFoldDB" id="A0A4S8J3N3"/>
<dbReference type="EMBL" id="PYDT01000007">
    <property type="protein sequence ID" value="THU55981.1"/>
    <property type="molecule type" value="Genomic_DNA"/>
</dbReference>
<name>A0A4S8J3N3_MUSBA</name>
<accession>A0A4S8J3N3</accession>
<protein>
    <submittedName>
        <fullName evidence="1">Uncharacterized protein</fullName>
    </submittedName>
</protein>
<keyword evidence="2" id="KW-1185">Reference proteome</keyword>
<comment type="caution">
    <text evidence="1">The sequence shown here is derived from an EMBL/GenBank/DDBJ whole genome shotgun (WGS) entry which is preliminary data.</text>
</comment>
<evidence type="ECO:0000313" key="2">
    <source>
        <dbReference type="Proteomes" id="UP000317650"/>
    </source>
</evidence>
<evidence type="ECO:0000313" key="1">
    <source>
        <dbReference type="EMBL" id="THU55981.1"/>
    </source>
</evidence>
<organism evidence="1 2">
    <name type="scientific">Musa balbisiana</name>
    <name type="common">Banana</name>
    <dbReference type="NCBI Taxonomy" id="52838"/>
    <lineage>
        <taxon>Eukaryota</taxon>
        <taxon>Viridiplantae</taxon>
        <taxon>Streptophyta</taxon>
        <taxon>Embryophyta</taxon>
        <taxon>Tracheophyta</taxon>
        <taxon>Spermatophyta</taxon>
        <taxon>Magnoliopsida</taxon>
        <taxon>Liliopsida</taxon>
        <taxon>Zingiberales</taxon>
        <taxon>Musaceae</taxon>
        <taxon>Musa</taxon>
    </lineage>
</organism>
<dbReference type="Proteomes" id="UP000317650">
    <property type="component" value="Chromosome 11"/>
</dbReference>
<gene>
    <name evidence="1" type="ORF">C4D60_Mb11t12420</name>
</gene>
<sequence>MESSPHYNAQEKLTDEKVKREAIEVINNLRDTCFLPTAKKLNHIPEDKYRAKIDPVALDVTWGNDPRYWCINKNKL</sequence>
<proteinExistence type="predicted"/>
<reference evidence="1 2" key="1">
    <citation type="journal article" date="2019" name="Nat. Plants">
        <title>Genome sequencing of Musa balbisiana reveals subgenome evolution and function divergence in polyploid bananas.</title>
        <authorList>
            <person name="Yao X."/>
        </authorList>
    </citation>
    <scope>NUCLEOTIDE SEQUENCE [LARGE SCALE GENOMIC DNA]</scope>
    <source>
        <strain evidence="2">cv. DH-PKW</strain>
        <tissue evidence="1">Leaves</tissue>
    </source>
</reference>